<accession>A0A392TC24</accession>
<comment type="caution">
    <text evidence="1">The sequence shown here is derived from an EMBL/GenBank/DDBJ whole genome shotgun (WGS) entry which is preliminary data.</text>
</comment>
<protein>
    <submittedName>
        <fullName evidence="1">Mediator of RNA polymerase II transcription subunit 34-like</fullName>
    </submittedName>
</protein>
<evidence type="ECO:0000313" key="1">
    <source>
        <dbReference type="EMBL" id="MCI58124.1"/>
    </source>
</evidence>
<name>A0A392TC24_9FABA</name>
<dbReference type="EMBL" id="LXQA010540830">
    <property type="protein sequence ID" value="MCI58124.1"/>
    <property type="molecule type" value="Genomic_DNA"/>
</dbReference>
<dbReference type="Proteomes" id="UP000265520">
    <property type="component" value="Unassembled WGS sequence"/>
</dbReference>
<sequence length="40" mass="4460">EGKNTVKLEIFTEGKTKASVRLKRGLSSSGLELKLDELRK</sequence>
<keyword evidence="2" id="KW-1185">Reference proteome</keyword>
<proteinExistence type="predicted"/>
<dbReference type="AlphaFoldDB" id="A0A392TC24"/>
<reference evidence="1 2" key="1">
    <citation type="journal article" date="2018" name="Front. Plant Sci.">
        <title>Red Clover (Trifolium pratense) and Zigzag Clover (T. medium) - A Picture of Genomic Similarities and Differences.</title>
        <authorList>
            <person name="Dluhosova J."/>
            <person name="Istvanek J."/>
            <person name="Nedelnik J."/>
            <person name="Repkova J."/>
        </authorList>
    </citation>
    <scope>NUCLEOTIDE SEQUENCE [LARGE SCALE GENOMIC DNA]</scope>
    <source>
        <strain evidence="2">cv. 10/8</strain>
        <tissue evidence="1">Leaf</tissue>
    </source>
</reference>
<feature type="non-terminal residue" evidence="1">
    <location>
        <position position="1"/>
    </location>
</feature>
<evidence type="ECO:0000313" key="2">
    <source>
        <dbReference type="Proteomes" id="UP000265520"/>
    </source>
</evidence>
<organism evidence="1 2">
    <name type="scientific">Trifolium medium</name>
    <dbReference type="NCBI Taxonomy" id="97028"/>
    <lineage>
        <taxon>Eukaryota</taxon>
        <taxon>Viridiplantae</taxon>
        <taxon>Streptophyta</taxon>
        <taxon>Embryophyta</taxon>
        <taxon>Tracheophyta</taxon>
        <taxon>Spermatophyta</taxon>
        <taxon>Magnoliopsida</taxon>
        <taxon>eudicotyledons</taxon>
        <taxon>Gunneridae</taxon>
        <taxon>Pentapetalae</taxon>
        <taxon>rosids</taxon>
        <taxon>fabids</taxon>
        <taxon>Fabales</taxon>
        <taxon>Fabaceae</taxon>
        <taxon>Papilionoideae</taxon>
        <taxon>50 kb inversion clade</taxon>
        <taxon>NPAAA clade</taxon>
        <taxon>Hologalegina</taxon>
        <taxon>IRL clade</taxon>
        <taxon>Trifolieae</taxon>
        <taxon>Trifolium</taxon>
    </lineage>
</organism>